<keyword evidence="18" id="KW-1185">Reference proteome</keyword>
<dbReference type="InterPro" id="IPR000515">
    <property type="entry name" value="MetI-like"/>
</dbReference>
<sequence length="307" mass="34053">MLIYIVRRLAAMIPILLIVAVVIFLFLHMIPGDPARIVAGPEASAQDVENTRIVLGLDRPIYEQFWEFLSGALQGDLGYSFRTREPVMDMISDRIMPTLELSFVSMVWAIGAGMLFGVFAATKRGKWQDQLTMFGATTGISMPSFWLGLMLIELFAVQLGWLPTGGNQSAEHYILPAITLGSQVAAIIARFTRSSLLETLGEDYVRTARAKGAREMRVVWLHALRNALLPVVTMTGMQFGFLLGGSVVVESVFSWPGMGNMLITSVSMRDYPVIQAEMLLFAIQFMLINLLVDVLYAVINPQIRLDS</sequence>
<evidence type="ECO:0000256" key="3">
    <source>
        <dbReference type="ARBA" id="ARBA00022475"/>
    </source>
</evidence>
<keyword evidence="8" id="KW-0921">Nickel transport</keyword>
<evidence type="ECO:0000256" key="12">
    <source>
        <dbReference type="ARBA" id="ARBA00038669"/>
    </source>
</evidence>
<protein>
    <recommendedName>
        <fullName evidence="13">Glutathione transport system permease protein GsiC</fullName>
    </recommendedName>
    <alternativeName>
        <fullName evidence="14">Nickel import system permease protein NikB</fullName>
    </alternativeName>
</protein>
<comment type="similarity">
    <text evidence="10">Belongs to the binding-protein-dependent transport system permease family. OppBC subfamily.</text>
</comment>
<dbReference type="AlphaFoldDB" id="A0A1W1ZN06"/>
<dbReference type="EMBL" id="FWXI01000004">
    <property type="protein sequence ID" value="SMC49747.1"/>
    <property type="molecule type" value="Genomic_DNA"/>
</dbReference>
<feature type="transmembrane region" description="Helical" evidence="15">
    <location>
        <begin position="9"/>
        <end position="30"/>
    </location>
</feature>
<dbReference type="Pfam" id="PF19300">
    <property type="entry name" value="BPD_transp_1_N"/>
    <property type="match status" value="1"/>
</dbReference>
<dbReference type="CDD" id="cd06261">
    <property type="entry name" value="TM_PBP2"/>
    <property type="match status" value="1"/>
</dbReference>
<evidence type="ECO:0000313" key="17">
    <source>
        <dbReference type="EMBL" id="SMC49747.1"/>
    </source>
</evidence>
<evidence type="ECO:0000256" key="6">
    <source>
        <dbReference type="ARBA" id="ARBA00022989"/>
    </source>
</evidence>
<dbReference type="SUPFAM" id="SSF161098">
    <property type="entry name" value="MetI-like"/>
    <property type="match status" value="1"/>
</dbReference>
<evidence type="ECO:0000256" key="5">
    <source>
        <dbReference type="ARBA" id="ARBA00022692"/>
    </source>
</evidence>
<keyword evidence="2 15" id="KW-0813">Transport</keyword>
<keyword evidence="7" id="KW-0406">Ion transport</keyword>
<evidence type="ECO:0000256" key="4">
    <source>
        <dbReference type="ARBA" id="ARBA00022596"/>
    </source>
</evidence>
<comment type="function">
    <text evidence="11">Part of the ABC transporter complex GsiABCD involved in glutathione import. Probably responsible for the translocation of the substrate across the membrane.</text>
</comment>
<accession>A0A1W1ZN06</accession>
<evidence type="ECO:0000256" key="9">
    <source>
        <dbReference type="ARBA" id="ARBA00023136"/>
    </source>
</evidence>
<keyword evidence="3" id="KW-1003">Cell membrane</keyword>
<feature type="domain" description="ABC transmembrane type-1" evidence="16">
    <location>
        <begin position="95"/>
        <end position="292"/>
    </location>
</feature>
<organism evidence="17 18">
    <name type="scientific">Sporomusa malonica</name>
    <dbReference type="NCBI Taxonomy" id="112901"/>
    <lineage>
        <taxon>Bacteria</taxon>
        <taxon>Bacillati</taxon>
        <taxon>Bacillota</taxon>
        <taxon>Negativicutes</taxon>
        <taxon>Selenomonadales</taxon>
        <taxon>Sporomusaceae</taxon>
        <taxon>Sporomusa</taxon>
    </lineage>
</organism>
<feature type="transmembrane region" description="Helical" evidence="15">
    <location>
        <begin position="133"/>
        <end position="161"/>
    </location>
</feature>
<feature type="transmembrane region" description="Helical" evidence="15">
    <location>
        <begin position="173"/>
        <end position="191"/>
    </location>
</feature>
<evidence type="ECO:0000256" key="1">
    <source>
        <dbReference type="ARBA" id="ARBA00004651"/>
    </source>
</evidence>
<dbReference type="Proteomes" id="UP000192738">
    <property type="component" value="Unassembled WGS sequence"/>
</dbReference>
<evidence type="ECO:0000256" key="13">
    <source>
        <dbReference type="ARBA" id="ARBA00041107"/>
    </source>
</evidence>
<dbReference type="OrthoDB" id="9773683at2"/>
<reference evidence="17 18" key="1">
    <citation type="submission" date="2017-04" db="EMBL/GenBank/DDBJ databases">
        <authorList>
            <person name="Afonso C.L."/>
            <person name="Miller P.J."/>
            <person name="Scott M.A."/>
            <person name="Spackman E."/>
            <person name="Goraichik I."/>
            <person name="Dimitrov K.M."/>
            <person name="Suarez D.L."/>
            <person name="Swayne D.E."/>
        </authorList>
    </citation>
    <scope>NUCLEOTIDE SEQUENCE [LARGE SCALE GENOMIC DNA]</scope>
    <source>
        <strain evidence="17 18">DSM 5090</strain>
    </source>
</reference>
<dbReference type="Pfam" id="PF00528">
    <property type="entry name" value="BPD_transp_1"/>
    <property type="match status" value="1"/>
</dbReference>
<evidence type="ECO:0000256" key="8">
    <source>
        <dbReference type="ARBA" id="ARBA00023112"/>
    </source>
</evidence>
<dbReference type="InterPro" id="IPR045621">
    <property type="entry name" value="BPD_transp_1_N"/>
</dbReference>
<dbReference type="InterPro" id="IPR035906">
    <property type="entry name" value="MetI-like_sf"/>
</dbReference>
<dbReference type="PANTHER" id="PTHR43163:SF5">
    <property type="entry name" value="GLUTATHIONE TRANSPORT SYSTEM PERMEASE PROTEIN GSIC"/>
    <property type="match status" value="1"/>
</dbReference>
<keyword evidence="5 15" id="KW-0812">Transmembrane</keyword>
<keyword evidence="4" id="KW-0533">Nickel</keyword>
<keyword evidence="6 15" id="KW-1133">Transmembrane helix</keyword>
<comment type="subcellular location">
    <subcellularLocation>
        <location evidence="1 15">Cell membrane</location>
        <topology evidence="1 15">Multi-pass membrane protein</topology>
    </subcellularLocation>
</comment>
<dbReference type="PROSITE" id="PS50928">
    <property type="entry name" value="ABC_TM1"/>
    <property type="match status" value="1"/>
</dbReference>
<gene>
    <name evidence="17" type="ORF">SAMN04488500_10470</name>
</gene>
<proteinExistence type="inferred from homology"/>
<evidence type="ECO:0000256" key="7">
    <source>
        <dbReference type="ARBA" id="ARBA00023065"/>
    </source>
</evidence>
<dbReference type="STRING" id="112901.SAMN04488500_10470"/>
<dbReference type="RefSeq" id="WP_139796181.1">
    <property type="nucleotide sequence ID" value="NZ_CP155572.1"/>
</dbReference>
<name>A0A1W1ZN06_9FIRM</name>
<dbReference type="PANTHER" id="PTHR43163">
    <property type="entry name" value="DIPEPTIDE TRANSPORT SYSTEM PERMEASE PROTEIN DPPB-RELATED"/>
    <property type="match status" value="1"/>
</dbReference>
<evidence type="ECO:0000259" key="16">
    <source>
        <dbReference type="PROSITE" id="PS50928"/>
    </source>
</evidence>
<evidence type="ECO:0000313" key="18">
    <source>
        <dbReference type="Proteomes" id="UP000192738"/>
    </source>
</evidence>
<dbReference type="GO" id="GO:0015099">
    <property type="term" value="F:nickel cation transmembrane transporter activity"/>
    <property type="evidence" value="ECO:0007669"/>
    <property type="project" value="InterPro"/>
</dbReference>
<dbReference type="NCBIfam" id="NF045470">
    <property type="entry name" value="Opp2B"/>
    <property type="match status" value="1"/>
</dbReference>
<keyword evidence="9 15" id="KW-0472">Membrane</keyword>
<evidence type="ECO:0000256" key="14">
    <source>
        <dbReference type="ARBA" id="ARBA00044774"/>
    </source>
</evidence>
<evidence type="ECO:0000256" key="15">
    <source>
        <dbReference type="RuleBase" id="RU363032"/>
    </source>
</evidence>
<evidence type="ECO:0000256" key="11">
    <source>
        <dbReference type="ARBA" id="ARBA00037215"/>
    </source>
</evidence>
<dbReference type="GO" id="GO:0005886">
    <property type="term" value="C:plasma membrane"/>
    <property type="evidence" value="ECO:0007669"/>
    <property type="project" value="UniProtKB-SubCell"/>
</dbReference>
<dbReference type="InterPro" id="IPR050045">
    <property type="entry name" value="Opp2B"/>
</dbReference>
<dbReference type="Gene3D" id="1.10.3720.10">
    <property type="entry name" value="MetI-like"/>
    <property type="match status" value="1"/>
</dbReference>
<feature type="transmembrane region" description="Helical" evidence="15">
    <location>
        <begin position="101"/>
        <end position="121"/>
    </location>
</feature>
<evidence type="ECO:0000256" key="10">
    <source>
        <dbReference type="ARBA" id="ARBA00024202"/>
    </source>
</evidence>
<feature type="transmembrane region" description="Helical" evidence="15">
    <location>
        <begin position="278"/>
        <end position="299"/>
    </location>
</feature>
<comment type="subunit">
    <text evidence="12">The complex is composed of two ATP-binding proteins (NikD and NikE), two transmembrane proteins (NikB and NikC) and a solute-binding protein (NikA).</text>
</comment>
<evidence type="ECO:0000256" key="2">
    <source>
        <dbReference type="ARBA" id="ARBA00022448"/>
    </source>
</evidence>